<proteinExistence type="predicted"/>
<dbReference type="InterPro" id="IPR012341">
    <property type="entry name" value="6hp_glycosidase-like_sf"/>
</dbReference>
<dbReference type="Pfam" id="PF22422">
    <property type="entry name" value="MGH1-like_GH"/>
    <property type="match status" value="1"/>
</dbReference>
<dbReference type="InterPro" id="IPR032856">
    <property type="entry name" value="GDE_N_bis"/>
</dbReference>
<protein>
    <submittedName>
        <fullName evidence="3">Glycogen debranching N-terminal domain-containing protein</fullName>
    </submittedName>
</protein>
<evidence type="ECO:0000259" key="2">
    <source>
        <dbReference type="Pfam" id="PF22422"/>
    </source>
</evidence>
<organism evidence="3">
    <name type="scientific">Bifidobacterium fermentum</name>
    <dbReference type="NCBI Taxonomy" id="3059035"/>
    <lineage>
        <taxon>Bacteria</taxon>
        <taxon>Bacillati</taxon>
        <taxon>Actinomycetota</taxon>
        <taxon>Actinomycetes</taxon>
        <taxon>Bifidobacteriales</taxon>
        <taxon>Bifidobacteriaceae</taxon>
        <taxon>Bifidobacterium</taxon>
    </lineage>
</organism>
<dbReference type="SUPFAM" id="SSF48208">
    <property type="entry name" value="Six-hairpin glycosidases"/>
    <property type="match status" value="1"/>
</dbReference>
<dbReference type="GO" id="GO:0005975">
    <property type="term" value="P:carbohydrate metabolic process"/>
    <property type="evidence" value="ECO:0007669"/>
    <property type="project" value="InterPro"/>
</dbReference>
<dbReference type="EMBL" id="CP129683">
    <property type="protein sequence ID" value="XDS51424.1"/>
    <property type="molecule type" value="Genomic_DNA"/>
</dbReference>
<accession>A0AB39UDJ8</accession>
<reference evidence="3" key="1">
    <citation type="submission" date="2023-07" db="EMBL/GenBank/DDBJ databases">
        <title>Bifidobacterium aquikefiriaerophilum sp. nov. and Bifidobacterium eccum sp. nov., isolated from water kefir.</title>
        <authorList>
            <person name="Breselge S."/>
            <person name="Bellassi P."/>
            <person name="Barcenilla C."/>
            <person name="Alvarez-Ordonez A."/>
            <person name="Morelli L."/>
            <person name="Cotter P.D."/>
        </authorList>
    </citation>
    <scope>NUCLEOTIDE SEQUENCE</scope>
    <source>
        <strain evidence="5">WK012_4_13</strain>
        <strain evidence="4">WK013_4_14</strain>
        <strain evidence="3">WK048_4_13</strain>
    </source>
</reference>
<dbReference type="EMBL" id="CP129675">
    <property type="protein sequence ID" value="XDS46939.1"/>
    <property type="molecule type" value="Genomic_DNA"/>
</dbReference>
<evidence type="ECO:0000259" key="1">
    <source>
        <dbReference type="Pfam" id="PF14742"/>
    </source>
</evidence>
<feature type="domain" description="Mannosylglycerate hydrolase MGH1-like glycoside hydrolase" evidence="2">
    <location>
        <begin position="298"/>
        <end position="595"/>
    </location>
</feature>
<evidence type="ECO:0000313" key="4">
    <source>
        <dbReference type="EMBL" id="XDS48355.1"/>
    </source>
</evidence>
<dbReference type="Gene3D" id="1.50.10.10">
    <property type="match status" value="1"/>
</dbReference>
<dbReference type="InterPro" id="IPR008928">
    <property type="entry name" value="6-hairpin_glycosidase_sf"/>
</dbReference>
<sequence>MANLERQHEPWIHDKSVILSAPLQLWMNNDGTIDGTVPCGLFYGDMRILSQADCSLDGRRVIPIANSIDGSTNSHHVYLDASVAMPQEEPNIRIDETRTIGTQSLGVRYVQTSSYVQPRMVEFSVSLSIDLSTMQTIRSGSSARLRHSPNVESIQGTDDSQCSITCSGVRFRIDAPSGIISVRDDTVLITWTLPCEQSSVNVASWKLTFEDVPSIVEAAEKPCEWECQKHEESDTPLQSWVKTALDDLRSLRMSVEGHPDDAFIAAGAPWYFTLFGRDSLWAARFLLPLTQELAGGTLRILAEYQGESTDVLTNCQPGKILHELRTPSLIDNEKPSHAVQLPPIYYGSIDSTSLWIILLAKAKESGLSDDAVRPLLGSLKRALRWLTDYGDADGDGFVEYFDYSGKGLNNQGWKDSRESIRWKDGRLASGPLALCEVQGYAYQAATLGAELLDEYGLQGSEAIRHWAGNLKAAFNEKFWISDPNGDYPAVALDKDKRQVDSLTSNIGHLLGTGIVDGQGVKLIVDRIMSDDLLSGYGVRTLSAGNGGYWPLSYHCGSVWPHDSAIIMLGMVQEGYLHEAKVIARQLLSAATAFHGRVPELYSGEPKRGTPIPYPESCHPQGWSAATAIAVGSVLQA</sequence>
<dbReference type="Pfam" id="PF14742">
    <property type="entry name" value="GDE_N_bis"/>
    <property type="match status" value="1"/>
</dbReference>
<dbReference type="KEGG" id="bfk:QN062_04465"/>
<evidence type="ECO:0000313" key="3">
    <source>
        <dbReference type="EMBL" id="XDS46939.1"/>
    </source>
</evidence>
<gene>
    <name evidence="5" type="ORF">QN062_04465</name>
    <name evidence="4" type="ORF">QN216_08480</name>
    <name evidence="3" type="ORF">QN217_01985</name>
</gene>
<feature type="domain" description="Putative glycogen debranching enzyme N-terminal" evidence="1">
    <location>
        <begin position="21"/>
        <end position="151"/>
    </location>
</feature>
<dbReference type="InterPro" id="IPR054491">
    <property type="entry name" value="MGH1-like_GH"/>
</dbReference>
<dbReference type="EMBL" id="CP129682">
    <property type="protein sequence ID" value="XDS48355.1"/>
    <property type="molecule type" value="Genomic_DNA"/>
</dbReference>
<dbReference type="RefSeq" id="WP_369342387.1">
    <property type="nucleotide sequence ID" value="NZ_CP129675.1"/>
</dbReference>
<evidence type="ECO:0000313" key="5">
    <source>
        <dbReference type="EMBL" id="XDS51424.1"/>
    </source>
</evidence>
<name>A0AB39UDJ8_9BIFI</name>
<dbReference type="AlphaFoldDB" id="A0AB39UDJ8"/>